<organism evidence="2">
    <name type="scientific">freshwater metagenome</name>
    <dbReference type="NCBI Taxonomy" id="449393"/>
    <lineage>
        <taxon>unclassified sequences</taxon>
        <taxon>metagenomes</taxon>
        <taxon>ecological metagenomes</taxon>
    </lineage>
</organism>
<dbReference type="EMBL" id="CAFBMV010000007">
    <property type="protein sequence ID" value="CAB4927108.1"/>
    <property type="molecule type" value="Genomic_DNA"/>
</dbReference>
<name>A0A6J6TZR5_9ZZZZ</name>
<dbReference type="EMBL" id="CAEZWT010000019">
    <property type="protein sequence ID" value="CAB4665401.1"/>
    <property type="molecule type" value="Genomic_DNA"/>
</dbReference>
<accession>A0A6J6TZR5</accession>
<evidence type="ECO:0000313" key="3">
    <source>
        <dbReference type="EMBL" id="CAB4871493.1"/>
    </source>
</evidence>
<protein>
    <submittedName>
        <fullName evidence="2">Unannotated protein</fullName>
    </submittedName>
</protein>
<sequence length="77" mass="8285">MILHSTLSAVNALFSEREPRIAFAMHRSTFGCAAAVAPLVGEPGFWITCGRQIANPPYISPLEGEVGLDSAMVLYHP</sequence>
<reference evidence="2" key="1">
    <citation type="submission" date="2020-05" db="EMBL/GenBank/DDBJ databases">
        <authorList>
            <person name="Chiriac C."/>
            <person name="Salcher M."/>
            <person name="Ghai R."/>
            <person name="Kavagutti S V."/>
        </authorList>
    </citation>
    <scope>NUCLEOTIDE SEQUENCE</scope>
</reference>
<evidence type="ECO:0000313" key="4">
    <source>
        <dbReference type="EMBL" id="CAB4927108.1"/>
    </source>
</evidence>
<dbReference type="AlphaFoldDB" id="A0A6J6TZR5"/>
<proteinExistence type="predicted"/>
<evidence type="ECO:0000313" key="1">
    <source>
        <dbReference type="EMBL" id="CAB4665401.1"/>
    </source>
</evidence>
<evidence type="ECO:0000313" key="5">
    <source>
        <dbReference type="EMBL" id="CAB5061223.1"/>
    </source>
</evidence>
<dbReference type="EMBL" id="CAEZZC010000012">
    <property type="protein sequence ID" value="CAB4753081.1"/>
    <property type="molecule type" value="Genomic_DNA"/>
</dbReference>
<dbReference type="EMBL" id="CAFBQL010000007">
    <property type="protein sequence ID" value="CAB5061223.1"/>
    <property type="molecule type" value="Genomic_DNA"/>
</dbReference>
<dbReference type="EMBL" id="CAFBLE010000009">
    <property type="protein sequence ID" value="CAB4871493.1"/>
    <property type="molecule type" value="Genomic_DNA"/>
</dbReference>
<evidence type="ECO:0000313" key="2">
    <source>
        <dbReference type="EMBL" id="CAB4753081.1"/>
    </source>
</evidence>
<gene>
    <name evidence="1" type="ORF">UFOPK2289_00809</name>
    <name evidence="2" type="ORF">UFOPK2822_00934</name>
    <name evidence="3" type="ORF">UFOPK3346_01058</name>
    <name evidence="4" type="ORF">UFOPK3670_01043</name>
    <name evidence="5" type="ORF">UFOPK4308_01089</name>
</gene>